<organism evidence="10 11">
    <name type="scientific">Endozoicomonas montiporae</name>
    <dbReference type="NCBI Taxonomy" id="1027273"/>
    <lineage>
        <taxon>Bacteria</taxon>
        <taxon>Pseudomonadati</taxon>
        <taxon>Pseudomonadota</taxon>
        <taxon>Gammaproteobacteria</taxon>
        <taxon>Oceanospirillales</taxon>
        <taxon>Endozoicomonadaceae</taxon>
        <taxon>Endozoicomonas</taxon>
    </lineage>
</organism>
<evidence type="ECO:0000259" key="9">
    <source>
        <dbReference type="Pfam" id="PF01494"/>
    </source>
</evidence>
<sequence length="397" mass="43865">MQNFDVVIVGGGMVGAAMALSLSETSLRVAVIDQHSLKPELVSADESYSPRVSALTDASVKLLKNLGVWDIMVSQRVCPYRHMTVWDGEGTGEISFDADSVGYPQLGYIVENPVIRQSLLQGLESTAVERIEATGRLAFRQLEHGYEVLPEDGEPLQCQLLVGADGAESAVRQWAGIPQSQKDCLHHAIVTTVETEKKHQDTAWQVFLDSGPLAFLPLPDQGGKHYCSIVWSLLPERADEVMLLDDAAFCQTLGEVFENRLGHVVSAGQKHRFPLKHRHAKHYFRDGVVLVGDACHTIHPLAGQGVNLGFQDVEALAKELIRAHRRGDDFSGAHILGRYQRQRIADNMAMLAAMDGFQHLFHADDIGVRWLRNTGLNLVNDSHFIKELIIKQAMGIN</sequence>
<keyword evidence="6" id="KW-0560">Oxidoreductase</keyword>
<dbReference type="InterPro" id="IPR036188">
    <property type="entry name" value="FAD/NAD-bd_sf"/>
</dbReference>
<comment type="caution">
    <text evidence="10">The sequence shown here is derived from an EMBL/GenBank/DDBJ whole genome shotgun (WGS) entry which is preliminary data.</text>
</comment>
<dbReference type="PANTHER" id="PTHR43876">
    <property type="entry name" value="UBIQUINONE BIOSYNTHESIS MONOOXYGENASE COQ6, MITOCHONDRIAL"/>
    <property type="match status" value="1"/>
</dbReference>
<keyword evidence="11" id="KW-1185">Reference proteome</keyword>
<dbReference type="SUPFAM" id="SSF51905">
    <property type="entry name" value="FAD/NAD(P)-binding domain"/>
    <property type="match status" value="1"/>
</dbReference>
<evidence type="ECO:0000256" key="6">
    <source>
        <dbReference type="ARBA" id="ARBA00023002"/>
    </source>
</evidence>
<dbReference type="EMBL" id="JOKG01000004">
    <property type="protein sequence ID" value="KEQ12621.1"/>
    <property type="molecule type" value="Genomic_DNA"/>
</dbReference>
<dbReference type="eggNOG" id="COG0654">
    <property type="taxonomic scope" value="Bacteria"/>
</dbReference>
<evidence type="ECO:0000256" key="1">
    <source>
        <dbReference type="ARBA" id="ARBA00001974"/>
    </source>
</evidence>
<dbReference type="InterPro" id="IPR010971">
    <property type="entry name" value="UbiH/COQ6"/>
</dbReference>
<evidence type="ECO:0000256" key="5">
    <source>
        <dbReference type="ARBA" id="ARBA00022827"/>
    </source>
</evidence>
<keyword evidence="4" id="KW-0285">Flavoprotein</keyword>
<keyword evidence="5" id="KW-0274">FAD</keyword>
<reference evidence="10 11" key="1">
    <citation type="submission" date="2014-06" db="EMBL/GenBank/DDBJ databases">
        <title>Whole Genome Sequences of Three Symbiotic Endozoicomonas Bacteria.</title>
        <authorList>
            <person name="Neave M.J."/>
            <person name="Apprill A."/>
            <person name="Voolstra C.R."/>
        </authorList>
    </citation>
    <scope>NUCLEOTIDE SEQUENCE [LARGE SCALE GENOMIC DNA]</scope>
    <source>
        <strain evidence="10 11">LMG 24815</strain>
    </source>
</reference>
<evidence type="ECO:0000313" key="11">
    <source>
        <dbReference type="Proteomes" id="UP000028006"/>
    </source>
</evidence>
<evidence type="ECO:0000313" key="10">
    <source>
        <dbReference type="EMBL" id="KEQ12621.1"/>
    </source>
</evidence>
<dbReference type="GO" id="GO:0071949">
    <property type="term" value="F:FAD binding"/>
    <property type="evidence" value="ECO:0007669"/>
    <property type="project" value="InterPro"/>
</dbReference>
<dbReference type="InterPro" id="IPR051205">
    <property type="entry name" value="UbiH/COQ6_monooxygenase"/>
</dbReference>
<dbReference type="InterPro" id="IPR018168">
    <property type="entry name" value="Ubi_Hdrlase_CS"/>
</dbReference>
<dbReference type="UniPathway" id="UPA00232"/>
<dbReference type="Proteomes" id="UP000028006">
    <property type="component" value="Unassembled WGS sequence"/>
</dbReference>
<protein>
    <submittedName>
        <fullName evidence="10">2-octaprenyl-3-methyl-6-methoxy-1,4-benzoquinol hydroxylase</fullName>
    </submittedName>
</protein>
<dbReference type="AlphaFoldDB" id="A0A081N2E8"/>
<dbReference type="InterPro" id="IPR002938">
    <property type="entry name" value="FAD-bd"/>
</dbReference>
<evidence type="ECO:0000256" key="4">
    <source>
        <dbReference type="ARBA" id="ARBA00022630"/>
    </source>
</evidence>
<dbReference type="GO" id="GO:0019168">
    <property type="term" value="F:2-polyprenylphenol 6-hydroxylase activity"/>
    <property type="evidence" value="ECO:0007669"/>
    <property type="project" value="TreeGrafter"/>
</dbReference>
<dbReference type="Gene3D" id="3.50.50.60">
    <property type="entry name" value="FAD/NAD(P)-binding domain"/>
    <property type="match status" value="2"/>
</dbReference>
<evidence type="ECO:0000256" key="7">
    <source>
        <dbReference type="ARBA" id="ARBA00023033"/>
    </source>
</evidence>
<dbReference type="GO" id="GO:0110142">
    <property type="term" value="C:ubiquinone biosynthesis complex"/>
    <property type="evidence" value="ECO:0007669"/>
    <property type="project" value="UniProtKB-ARBA"/>
</dbReference>
<gene>
    <name evidence="10" type="ORF">GZ77_19160</name>
</gene>
<dbReference type="GO" id="GO:0006744">
    <property type="term" value="P:ubiquinone biosynthetic process"/>
    <property type="evidence" value="ECO:0007669"/>
    <property type="project" value="UniProtKB-UniPathway"/>
</dbReference>
<dbReference type="PANTHER" id="PTHR43876:SF7">
    <property type="entry name" value="UBIQUINONE BIOSYNTHESIS MONOOXYGENASE COQ6, MITOCHONDRIAL"/>
    <property type="match status" value="1"/>
</dbReference>
<dbReference type="PRINTS" id="PR00420">
    <property type="entry name" value="RNGMNOXGNASE"/>
</dbReference>
<dbReference type="RefSeq" id="WP_034877972.1">
    <property type="nucleotide sequence ID" value="NZ_JOKG01000004.1"/>
</dbReference>
<accession>A0A081N2E8</accession>
<feature type="domain" description="FAD-binding" evidence="9">
    <location>
        <begin position="4"/>
        <end position="344"/>
    </location>
</feature>
<name>A0A081N2E8_9GAMM</name>
<comment type="pathway">
    <text evidence="2">Cofactor biosynthesis; ubiquinone biosynthesis.</text>
</comment>
<comment type="subunit">
    <text evidence="8">Component of the Ubi complex metabolon, which regroups five ubiquinone biosynthesis proteins (UbiE, UbiF, UbiG, UbiH and UbiI) and two accessory factors (UbiK and the lipid-binding protein UbiJ).</text>
</comment>
<evidence type="ECO:0000256" key="3">
    <source>
        <dbReference type="ARBA" id="ARBA00005349"/>
    </source>
</evidence>
<proteinExistence type="inferred from homology"/>
<dbReference type="FunFam" id="3.50.50.60:FF:000021">
    <property type="entry name" value="Ubiquinone biosynthesis monooxygenase COQ6"/>
    <property type="match status" value="1"/>
</dbReference>
<dbReference type="NCBIfam" id="TIGR01988">
    <property type="entry name" value="Ubi-OHases"/>
    <property type="match status" value="1"/>
</dbReference>
<dbReference type="PROSITE" id="PS01304">
    <property type="entry name" value="UBIH"/>
    <property type="match status" value="1"/>
</dbReference>
<dbReference type="Pfam" id="PF01494">
    <property type="entry name" value="FAD_binding_3"/>
    <property type="match status" value="1"/>
</dbReference>
<comment type="cofactor">
    <cofactor evidence="1">
        <name>FAD</name>
        <dbReference type="ChEBI" id="CHEBI:57692"/>
    </cofactor>
</comment>
<keyword evidence="7" id="KW-0503">Monooxygenase</keyword>
<comment type="similarity">
    <text evidence="3">Belongs to the UbiH/COQ6 family.</text>
</comment>
<evidence type="ECO:0000256" key="2">
    <source>
        <dbReference type="ARBA" id="ARBA00004749"/>
    </source>
</evidence>
<evidence type="ECO:0000256" key="8">
    <source>
        <dbReference type="ARBA" id="ARBA00065734"/>
    </source>
</evidence>